<dbReference type="OrthoDB" id="9780894at2"/>
<evidence type="ECO:0000256" key="1">
    <source>
        <dbReference type="ARBA" id="ARBA00001964"/>
    </source>
</evidence>
<reference evidence="5 8" key="2">
    <citation type="submission" date="2019-02" db="EMBL/GenBank/DDBJ databases">
        <title>Complete genome sequence of Desulfobacter hydrogenophilus AcRS1.</title>
        <authorList>
            <person name="Marietou A."/>
            <person name="Lund M.B."/>
            <person name="Marshall I.P.G."/>
            <person name="Schreiber L."/>
            <person name="Jorgensen B."/>
        </authorList>
    </citation>
    <scope>NUCLEOTIDE SEQUENCE [LARGE SCALE GENOMIC DNA]</scope>
    <source>
        <strain evidence="5 8">AcRS1</strain>
    </source>
</reference>
<dbReference type="SMART" id="SM00861">
    <property type="entry name" value="Transket_pyr"/>
    <property type="match status" value="1"/>
</dbReference>
<gene>
    <name evidence="6" type="ORF">DO021_03180</name>
    <name evidence="5" type="ORF">EYB58_03945</name>
</gene>
<dbReference type="FunFam" id="3.40.50.920:FF:000001">
    <property type="entry name" value="Pyruvate dehydrogenase E1 beta subunit"/>
    <property type="match status" value="1"/>
</dbReference>
<name>A0A328FKQ6_9BACT</name>
<dbReference type="FunFam" id="3.40.50.970:FF:000001">
    <property type="entry name" value="Pyruvate dehydrogenase E1 beta subunit"/>
    <property type="match status" value="1"/>
</dbReference>
<dbReference type="CDD" id="cd07036">
    <property type="entry name" value="TPP_PYR_E1-PDHc-beta_like"/>
    <property type="match status" value="1"/>
</dbReference>
<keyword evidence="8" id="KW-1185">Reference proteome</keyword>
<dbReference type="PANTHER" id="PTHR43257">
    <property type="entry name" value="PYRUVATE DEHYDROGENASE E1 COMPONENT BETA SUBUNIT"/>
    <property type="match status" value="1"/>
</dbReference>
<dbReference type="PANTHER" id="PTHR43257:SF2">
    <property type="entry name" value="PYRUVATE DEHYDROGENASE E1 COMPONENT SUBUNIT BETA"/>
    <property type="match status" value="1"/>
</dbReference>
<dbReference type="SUPFAM" id="SSF52922">
    <property type="entry name" value="TK C-terminal domain-like"/>
    <property type="match status" value="1"/>
</dbReference>
<dbReference type="Pfam" id="PF02780">
    <property type="entry name" value="Transketolase_C"/>
    <property type="match status" value="1"/>
</dbReference>
<evidence type="ECO:0000313" key="6">
    <source>
        <dbReference type="EMBL" id="RAM03525.1"/>
    </source>
</evidence>
<dbReference type="RefSeq" id="WP_111953628.1">
    <property type="nucleotide sequence ID" value="NZ_CP036313.1"/>
</dbReference>
<evidence type="ECO:0000313" key="7">
    <source>
        <dbReference type="Proteomes" id="UP000248798"/>
    </source>
</evidence>
<keyword evidence="3" id="KW-0786">Thiamine pyrophosphate</keyword>
<evidence type="ECO:0000256" key="3">
    <source>
        <dbReference type="ARBA" id="ARBA00023052"/>
    </source>
</evidence>
<feature type="domain" description="Transketolase-like pyrimidine-binding" evidence="4">
    <location>
        <begin position="4"/>
        <end position="181"/>
    </location>
</feature>
<evidence type="ECO:0000313" key="8">
    <source>
        <dbReference type="Proteomes" id="UP000293902"/>
    </source>
</evidence>
<accession>A0A328FKQ6</accession>
<dbReference type="Proteomes" id="UP000293902">
    <property type="component" value="Chromosome"/>
</dbReference>
<dbReference type="AlphaFoldDB" id="A0A328FKQ6"/>
<dbReference type="Proteomes" id="UP000248798">
    <property type="component" value="Unassembled WGS sequence"/>
</dbReference>
<dbReference type="InterPro" id="IPR009014">
    <property type="entry name" value="Transketo_C/PFOR_II"/>
</dbReference>
<comment type="cofactor">
    <cofactor evidence="1">
        <name>thiamine diphosphate</name>
        <dbReference type="ChEBI" id="CHEBI:58937"/>
    </cofactor>
</comment>
<evidence type="ECO:0000259" key="4">
    <source>
        <dbReference type="SMART" id="SM00861"/>
    </source>
</evidence>
<dbReference type="InterPro" id="IPR005475">
    <property type="entry name" value="Transketolase-like_Pyr-bd"/>
</dbReference>
<organism evidence="6 7">
    <name type="scientific">Desulfobacter hydrogenophilus</name>
    <dbReference type="NCBI Taxonomy" id="2291"/>
    <lineage>
        <taxon>Bacteria</taxon>
        <taxon>Pseudomonadati</taxon>
        <taxon>Thermodesulfobacteriota</taxon>
        <taxon>Desulfobacteria</taxon>
        <taxon>Desulfobacterales</taxon>
        <taxon>Desulfobacteraceae</taxon>
        <taxon>Desulfobacter</taxon>
    </lineage>
</organism>
<dbReference type="EMBL" id="QLNI01000004">
    <property type="protein sequence ID" value="RAM03525.1"/>
    <property type="molecule type" value="Genomic_DNA"/>
</dbReference>
<reference evidence="6 7" key="1">
    <citation type="submission" date="2018-06" db="EMBL/GenBank/DDBJ databases">
        <title>Complete Genome Sequence of Desulfobacter hydrogenophilus (DSM3380).</title>
        <authorList>
            <person name="Marietou A."/>
            <person name="Schreiber L."/>
            <person name="Marshall I."/>
            <person name="Jorgensen B."/>
        </authorList>
    </citation>
    <scope>NUCLEOTIDE SEQUENCE [LARGE SCALE GENOMIC DNA]</scope>
    <source>
        <strain evidence="6 7">DSM 3380</strain>
    </source>
</reference>
<keyword evidence="2" id="KW-0560">Oxidoreductase</keyword>
<dbReference type="InterPro" id="IPR029061">
    <property type="entry name" value="THDP-binding"/>
</dbReference>
<dbReference type="InterPro" id="IPR033248">
    <property type="entry name" value="Transketolase_C"/>
</dbReference>
<dbReference type="Gene3D" id="3.40.50.970">
    <property type="match status" value="1"/>
</dbReference>
<evidence type="ECO:0000256" key="2">
    <source>
        <dbReference type="ARBA" id="ARBA00023002"/>
    </source>
</evidence>
<dbReference type="NCBIfam" id="NF006667">
    <property type="entry name" value="PRK09212.1"/>
    <property type="match status" value="1"/>
</dbReference>
<dbReference type="Pfam" id="PF02779">
    <property type="entry name" value="Transket_pyr"/>
    <property type="match status" value="1"/>
</dbReference>
<sequence length="327" mass="34956">MSQKTFGNAINDALSTAMDMDDTVFIAGEGVGVSIHHDPNMPTYGLLDKFGRRRVKDTPVSEAAIAGLAVGASCMGLRPVVEIMFFPFITLASDMLVNHAGKLRYMSGGKSSFPLTVRVKAGVGFGAGSQHSHNLEAWIAHSPGLKIVWPSTVEDAKGLLLSAIFDPDPVIVVEDMMLYRMKGECPDADIRTPLGKARVAAPGTDCTVIAYGLALYTAMKAIEPLIEKGISCEVIDLRSLVPLDKTCILESVRKTGRLVVVHEANRFCGFGAELAAMVAEEAFYDLKGPVKRVGAPQIPVPVASSLEKVFIPGPEDVVRAVLETMGK</sequence>
<proteinExistence type="predicted"/>
<dbReference type="SUPFAM" id="SSF52518">
    <property type="entry name" value="Thiamin diphosphate-binding fold (THDP-binding)"/>
    <property type="match status" value="1"/>
</dbReference>
<dbReference type="Gene3D" id="3.40.50.920">
    <property type="match status" value="1"/>
</dbReference>
<evidence type="ECO:0000313" key="5">
    <source>
        <dbReference type="EMBL" id="QBH12152.1"/>
    </source>
</evidence>
<dbReference type="GO" id="GO:0016491">
    <property type="term" value="F:oxidoreductase activity"/>
    <property type="evidence" value="ECO:0007669"/>
    <property type="project" value="UniProtKB-KW"/>
</dbReference>
<protein>
    <submittedName>
        <fullName evidence="6">Alpha-ketoacid dehydrogenase subunit beta</fullName>
    </submittedName>
</protein>
<dbReference type="EMBL" id="CP036313">
    <property type="protein sequence ID" value="QBH12152.1"/>
    <property type="molecule type" value="Genomic_DNA"/>
</dbReference>